<dbReference type="Proteomes" id="UP001058974">
    <property type="component" value="Chromosome 2"/>
</dbReference>
<protein>
    <submittedName>
        <fullName evidence="2">Uncharacterized protein</fullName>
    </submittedName>
</protein>
<evidence type="ECO:0000256" key="1">
    <source>
        <dbReference type="SAM" id="MobiDB-lite"/>
    </source>
</evidence>
<gene>
    <name evidence="2" type="ORF">KIW84_020507</name>
</gene>
<dbReference type="Gramene" id="Psat02G0050700-T1">
    <property type="protein sequence ID" value="KAI5433247.1"/>
    <property type="gene ID" value="KIW84_020507"/>
</dbReference>
<reference evidence="2 3" key="1">
    <citation type="journal article" date="2022" name="Nat. Genet.">
        <title>Improved pea reference genome and pan-genome highlight genomic features and evolutionary characteristics.</title>
        <authorList>
            <person name="Yang T."/>
            <person name="Liu R."/>
            <person name="Luo Y."/>
            <person name="Hu S."/>
            <person name="Wang D."/>
            <person name="Wang C."/>
            <person name="Pandey M.K."/>
            <person name="Ge S."/>
            <person name="Xu Q."/>
            <person name="Li N."/>
            <person name="Li G."/>
            <person name="Huang Y."/>
            <person name="Saxena R.K."/>
            <person name="Ji Y."/>
            <person name="Li M."/>
            <person name="Yan X."/>
            <person name="He Y."/>
            <person name="Liu Y."/>
            <person name="Wang X."/>
            <person name="Xiang C."/>
            <person name="Varshney R.K."/>
            <person name="Ding H."/>
            <person name="Gao S."/>
            <person name="Zong X."/>
        </authorList>
    </citation>
    <scope>NUCLEOTIDE SEQUENCE [LARGE SCALE GENOMIC DNA]</scope>
    <source>
        <strain evidence="2 3">cv. Zhongwan 6</strain>
    </source>
</reference>
<accession>A0A9D4Y5I4</accession>
<feature type="region of interest" description="Disordered" evidence="1">
    <location>
        <begin position="201"/>
        <end position="244"/>
    </location>
</feature>
<evidence type="ECO:0000313" key="3">
    <source>
        <dbReference type="Proteomes" id="UP001058974"/>
    </source>
</evidence>
<organism evidence="2 3">
    <name type="scientific">Pisum sativum</name>
    <name type="common">Garden pea</name>
    <name type="synonym">Lathyrus oleraceus</name>
    <dbReference type="NCBI Taxonomy" id="3888"/>
    <lineage>
        <taxon>Eukaryota</taxon>
        <taxon>Viridiplantae</taxon>
        <taxon>Streptophyta</taxon>
        <taxon>Embryophyta</taxon>
        <taxon>Tracheophyta</taxon>
        <taxon>Spermatophyta</taxon>
        <taxon>Magnoliopsida</taxon>
        <taxon>eudicotyledons</taxon>
        <taxon>Gunneridae</taxon>
        <taxon>Pentapetalae</taxon>
        <taxon>rosids</taxon>
        <taxon>fabids</taxon>
        <taxon>Fabales</taxon>
        <taxon>Fabaceae</taxon>
        <taxon>Papilionoideae</taxon>
        <taxon>50 kb inversion clade</taxon>
        <taxon>NPAAA clade</taxon>
        <taxon>Hologalegina</taxon>
        <taxon>IRL clade</taxon>
        <taxon>Fabeae</taxon>
        <taxon>Lathyrus</taxon>
    </lineage>
</organism>
<sequence length="317" mass="34180">MSKASDSTPNKSSKYQSVLTPSKARVTCANAKEGSSNVIIDATPIIVVLGRVPTKKGLKHLLAKRVKPSNVSESSTPYVSIQIPYSDVRNVESSVAIKKPHTMASLYIEPMKTPNVELDVVTSAKGHIVSNVMGSVGTSKKYASEIASLDNPRAKKILGRSSLNVVVNDTIDKSIHVPLSKILVVDPGSGVVSDVATSLAEPDHPIETTQENSHAESISGEKDDSDDESMYVKGEKNLSDKEESVSVKKYQSTDIVNVDDLDFDDEPIGKILSHGIAKRLKSTEDRGVVVASIEQPLHMDIDNKTLEMKLGELGEFT</sequence>
<feature type="compositionally biased region" description="Polar residues" evidence="1">
    <location>
        <begin position="207"/>
        <end position="216"/>
    </location>
</feature>
<feature type="compositionally biased region" description="Basic and acidic residues" evidence="1">
    <location>
        <begin position="233"/>
        <end position="244"/>
    </location>
</feature>
<evidence type="ECO:0000313" key="2">
    <source>
        <dbReference type="EMBL" id="KAI5433247.1"/>
    </source>
</evidence>
<comment type="caution">
    <text evidence="2">The sequence shown here is derived from an EMBL/GenBank/DDBJ whole genome shotgun (WGS) entry which is preliminary data.</text>
</comment>
<proteinExistence type="predicted"/>
<dbReference type="AlphaFoldDB" id="A0A9D4Y5I4"/>
<name>A0A9D4Y5I4_PEA</name>
<dbReference type="EMBL" id="JAMSHJ010000002">
    <property type="protein sequence ID" value="KAI5433247.1"/>
    <property type="molecule type" value="Genomic_DNA"/>
</dbReference>
<keyword evidence="3" id="KW-1185">Reference proteome</keyword>